<protein>
    <recommendedName>
        <fullName evidence="2">F-box domain-containing protein</fullName>
    </recommendedName>
</protein>
<sequence length="540" mass="61740">MIYPFLMLYSVVRSKTFCRPREITLFPHFHPLLHRSRSFTMDSSIVGSKQELDIIRRSRQACTEKLEVLQDEIRGLRCEAERLEVQIHRLDVALGPHNKLPPEMLLRIFELCCEGPAQIPAQNGSIYTISHVCSLWRQIALNTSEFWASVSIKLNADSERQLRIAEQWLSRAGNHPRYLKFMEHPAGGLSMGESLLRKLVIHYPCRELHLSLPRTQVTRFTEWLNGPFSHHLEVLDIDFSRTLWDESWPNLFAIAPTTRLKKLLHVRLAGMCDFQNIMTVIPWNQLQYLTLLLWRPYSDCLDILSECASLVRCRIYVTVDDTSPVATARRRLITLPALRVLRLFFRSPNSWTDSPLQVEKMIQFLSVPSLSHLTLGQKVTEFTASSADLGGFGCPVICELLQRSNGMPDLVSLDLGLETSVPINVRALLTNTPRLRSLHVRTGIFGKEDRNDIATGTLAPQLRSIMTEAKHEVIDILRMVELRHRIASKTLVDKTKQVAEFSNIVFSCYSHPRGSQSTAFKRLARIKKAAPRLSINLSFD</sequence>
<dbReference type="Proteomes" id="UP000054549">
    <property type="component" value="Unassembled WGS sequence"/>
</dbReference>
<evidence type="ECO:0000313" key="4">
    <source>
        <dbReference type="Proteomes" id="UP000054549"/>
    </source>
</evidence>
<dbReference type="Gene3D" id="3.80.10.10">
    <property type="entry name" value="Ribonuclease Inhibitor"/>
    <property type="match status" value="1"/>
</dbReference>
<evidence type="ECO:0000259" key="2">
    <source>
        <dbReference type="Pfam" id="PF12937"/>
    </source>
</evidence>
<dbReference type="Pfam" id="PF12937">
    <property type="entry name" value="F-box-like"/>
    <property type="match status" value="1"/>
</dbReference>
<feature type="coiled-coil region" evidence="1">
    <location>
        <begin position="52"/>
        <end position="93"/>
    </location>
</feature>
<dbReference type="Gene3D" id="1.20.1280.50">
    <property type="match status" value="1"/>
</dbReference>
<gene>
    <name evidence="3" type="ORF">M378DRAFT_389608</name>
</gene>
<reference evidence="3 4" key="1">
    <citation type="submission" date="2014-04" db="EMBL/GenBank/DDBJ databases">
        <title>Evolutionary Origins and Diversification of the Mycorrhizal Mutualists.</title>
        <authorList>
            <consortium name="DOE Joint Genome Institute"/>
            <consortium name="Mycorrhizal Genomics Consortium"/>
            <person name="Kohler A."/>
            <person name="Kuo A."/>
            <person name="Nagy L.G."/>
            <person name="Floudas D."/>
            <person name="Copeland A."/>
            <person name="Barry K.W."/>
            <person name="Cichocki N."/>
            <person name="Veneault-Fourrey C."/>
            <person name="LaButti K."/>
            <person name="Lindquist E.A."/>
            <person name="Lipzen A."/>
            <person name="Lundell T."/>
            <person name="Morin E."/>
            <person name="Murat C."/>
            <person name="Riley R."/>
            <person name="Ohm R."/>
            <person name="Sun H."/>
            <person name="Tunlid A."/>
            <person name="Henrissat B."/>
            <person name="Grigoriev I.V."/>
            <person name="Hibbett D.S."/>
            <person name="Martin F."/>
        </authorList>
    </citation>
    <scope>NUCLEOTIDE SEQUENCE [LARGE SCALE GENOMIC DNA]</scope>
    <source>
        <strain evidence="3 4">Koide BX008</strain>
    </source>
</reference>
<dbReference type="InterPro" id="IPR032675">
    <property type="entry name" value="LRR_dom_sf"/>
</dbReference>
<proteinExistence type="predicted"/>
<dbReference type="OrthoDB" id="3221235at2759"/>
<accession>A0A0C2XAU2</accession>
<keyword evidence="1" id="KW-0175">Coiled coil</keyword>
<dbReference type="HOGENOM" id="CLU_036613_0_0_1"/>
<dbReference type="EMBL" id="KN818236">
    <property type="protein sequence ID" value="KIL66441.1"/>
    <property type="molecule type" value="Genomic_DNA"/>
</dbReference>
<dbReference type="STRING" id="946122.A0A0C2XAU2"/>
<dbReference type="InterPro" id="IPR001810">
    <property type="entry name" value="F-box_dom"/>
</dbReference>
<dbReference type="SUPFAM" id="SSF52047">
    <property type="entry name" value="RNI-like"/>
    <property type="match status" value="1"/>
</dbReference>
<dbReference type="InParanoid" id="A0A0C2XAU2"/>
<keyword evidence="4" id="KW-1185">Reference proteome</keyword>
<evidence type="ECO:0000256" key="1">
    <source>
        <dbReference type="SAM" id="Coils"/>
    </source>
</evidence>
<dbReference type="AlphaFoldDB" id="A0A0C2XAU2"/>
<name>A0A0C2XAU2_AMAMK</name>
<organism evidence="3 4">
    <name type="scientific">Amanita muscaria (strain Koide BX008)</name>
    <dbReference type="NCBI Taxonomy" id="946122"/>
    <lineage>
        <taxon>Eukaryota</taxon>
        <taxon>Fungi</taxon>
        <taxon>Dikarya</taxon>
        <taxon>Basidiomycota</taxon>
        <taxon>Agaricomycotina</taxon>
        <taxon>Agaricomycetes</taxon>
        <taxon>Agaricomycetidae</taxon>
        <taxon>Agaricales</taxon>
        <taxon>Pluteineae</taxon>
        <taxon>Amanitaceae</taxon>
        <taxon>Amanita</taxon>
    </lineage>
</organism>
<evidence type="ECO:0000313" key="3">
    <source>
        <dbReference type="EMBL" id="KIL66441.1"/>
    </source>
</evidence>
<feature type="domain" description="F-box" evidence="2">
    <location>
        <begin position="98"/>
        <end position="152"/>
    </location>
</feature>